<dbReference type="AlphaFoldDB" id="A0A4S2LVJ2"/>
<protein>
    <recommendedName>
        <fullName evidence="3">NADH dehydrogenase [ubiquinone] 1 beta subcomplex subunit 2, mitochondrial</fullName>
    </recommendedName>
</protein>
<dbReference type="EMBL" id="SJOL01006395">
    <property type="protein sequence ID" value="TGZ67870.1"/>
    <property type="molecule type" value="Genomic_DNA"/>
</dbReference>
<evidence type="ECO:0000313" key="1">
    <source>
        <dbReference type="EMBL" id="TGZ67870.1"/>
    </source>
</evidence>
<dbReference type="OrthoDB" id="6241903at2759"/>
<organism evidence="1 2">
    <name type="scientific">Opisthorchis felineus</name>
    <dbReference type="NCBI Taxonomy" id="147828"/>
    <lineage>
        <taxon>Eukaryota</taxon>
        <taxon>Metazoa</taxon>
        <taxon>Spiralia</taxon>
        <taxon>Lophotrochozoa</taxon>
        <taxon>Platyhelminthes</taxon>
        <taxon>Trematoda</taxon>
        <taxon>Digenea</taxon>
        <taxon>Opisthorchiida</taxon>
        <taxon>Opisthorchiata</taxon>
        <taxon>Opisthorchiidae</taxon>
        <taxon>Opisthorchis</taxon>
    </lineage>
</organism>
<evidence type="ECO:0008006" key="3">
    <source>
        <dbReference type="Google" id="ProtNLM"/>
    </source>
</evidence>
<comment type="caution">
    <text evidence="1">The sequence shown here is derived from an EMBL/GenBank/DDBJ whole genome shotgun (WGS) entry which is preliminary data.</text>
</comment>
<dbReference type="Proteomes" id="UP000308267">
    <property type="component" value="Unassembled WGS sequence"/>
</dbReference>
<name>A0A4S2LVJ2_OPIFE</name>
<reference evidence="1 2" key="1">
    <citation type="journal article" date="2019" name="BMC Genomics">
        <title>New insights from Opisthorchis felineus genome: update on genomics of the epidemiologically important liver flukes.</title>
        <authorList>
            <person name="Ershov N.I."/>
            <person name="Mordvinov V.A."/>
            <person name="Prokhortchouk E.B."/>
            <person name="Pakharukova M.Y."/>
            <person name="Gunbin K.V."/>
            <person name="Ustyantsev K."/>
            <person name="Genaev M.A."/>
            <person name="Blinov A.G."/>
            <person name="Mazur A."/>
            <person name="Boulygina E."/>
            <person name="Tsygankova S."/>
            <person name="Khrameeva E."/>
            <person name="Chekanov N."/>
            <person name="Fan G."/>
            <person name="Xiao A."/>
            <person name="Zhang H."/>
            <person name="Xu X."/>
            <person name="Yang H."/>
            <person name="Solovyev V."/>
            <person name="Lee S.M."/>
            <person name="Liu X."/>
            <person name="Afonnikov D.A."/>
            <person name="Skryabin K.G."/>
        </authorList>
    </citation>
    <scope>NUCLEOTIDE SEQUENCE [LARGE SCALE GENOMIC DNA]</scope>
    <source>
        <strain evidence="1">AK-0245</strain>
        <tissue evidence="1">Whole organism</tissue>
    </source>
</reference>
<accession>A0A4S2LVJ2</accession>
<gene>
    <name evidence="1" type="ORF">CRM22_004556</name>
</gene>
<dbReference type="Pfam" id="PF14813">
    <property type="entry name" value="NADH_B2"/>
    <property type="match status" value="1"/>
</dbReference>
<dbReference type="InterPro" id="IPR026627">
    <property type="entry name" value="NDUFB2_animal"/>
</dbReference>
<sequence>MRSHLPLITRLLKNRCGRFAAPRAAKHEFYSSEARYFYRGEGKPEPLTEKCAHVAMVMSWTWLFYQFINNGYTMLGEDVFPDSSTFTDSELGIE</sequence>
<dbReference type="GO" id="GO:0005743">
    <property type="term" value="C:mitochondrial inner membrane"/>
    <property type="evidence" value="ECO:0007669"/>
    <property type="project" value="InterPro"/>
</dbReference>
<keyword evidence="2" id="KW-1185">Reference proteome</keyword>
<evidence type="ECO:0000313" key="2">
    <source>
        <dbReference type="Proteomes" id="UP000308267"/>
    </source>
</evidence>
<dbReference type="GO" id="GO:0045271">
    <property type="term" value="C:respiratory chain complex I"/>
    <property type="evidence" value="ECO:0007669"/>
    <property type="project" value="InterPro"/>
</dbReference>
<proteinExistence type="predicted"/>